<sequence>MLRITYHIVCDHTSRKCCYRSKGKCYALSNPIDLSIIPLDSDAVHHEKDETVEVWGRRGIRTS</sequence>
<evidence type="ECO:0000313" key="2">
    <source>
        <dbReference type="Proteomes" id="UP000659344"/>
    </source>
</evidence>
<gene>
    <name evidence="1" type="ORF">GCM10008013_19710</name>
</gene>
<dbReference type="Proteomes" id="UP000659344">
    <property type="component" value="Unassembled WGS sequence"/>
</dbReference>
<name>A0ABQ1YDW9_9BACL</name>
<dbReference type="EMBL" id="BMFT01000001">
    <property type="protein sequence ID" value="GGH21678.1"/>
    <property type="molecule type" value="Genomic_DNA"/>
</dbReference>
<accession>A0ABQ1YDW9</accession>
<comment type="caution">
    <text evidence="1">The sequence shown here is derived from an EMBL/GenBank/DDBJ whole genome shotgun (WGS) entry which is preliminary data.</text>
</comment>
<evidence type="ECO:0000313" key="1">
    <source>
        <dbReference type="EMBL" id="GGH21678.1"/>
    </source>
</evidence>
<reference evidence="2" key="1">
    <citation type="journal article" date="2019" name="Int. J. Syst. Evol. Microbiol.">
        <title>The Global Catalogue of Microorganisms (GCM) 10K type strain sequencing project: providing services to taxonomists for standard genome sequencing and annotation.</title>
        <authorList>
            <consortium name="The Broad Institute Genomics Platform"/>
            <consortium name="The Broad Institute Genome Sequencing Center for Infectious Disease"/>
            <person name="Wu L."/>
            <person name="Ma J."/>
        </authorList>
    </citation>
    <scope>NUCLEOTIDE SEQUENCE [LARGE SCALE GENOMIC DNA]</scope>
    <source>
        <strain evidence="2">CGMCC 1.12769</strain>
    </source>
</reference>
<protein>
    <submittedName>
        <fullName evidence="1">Uncharacterized protein</fullName>
    </submittedName>
</protein>
<organism evidence="1 2">
    <name type="scientific">Paenibacillus segetis</name>
    <dbReference type="NCBI Taxonomy" id="1325360"/>
    <lineage>
        <taxon>Bacteria</taxon>
        <taxon>Bacillati</taxon>
        <taxon>Bacillota</taxon>
        <taxon>Bacilli</taxon>
        <taxon>Bacillales</taxon>
        <taxon>Paenibacillaceae</taxon>
        <taxon>Paenibacillus</taxon>
    </lineage>
</organism>
<proteinExistence type="predicted"/>
<keyword evidence="2" id="KW-1185">Reference proteome</keyword>